<dbReference type="AlphaFoldDB" id="A0A7R9KPH9"/>
<gene>
    <name evidence="1" type="ORF">OSB1V03_LOCUS7402</name>
</gene>
<dbReference type="Proteomes" id="UP000759131">
    <property type="component" value="Unassembled WGS sequence"/>
</dbReference>
<evidence type="ECO:0000313" key="1">
    <source>
        <dbReference type="EMBL" id="CAD7626971.1"/>
    </source>
</evidence>
<dbReference type="EMBL" id="OC858890">
    <property type="protein sequence ID" value="CAD7626971.1"/>
    <property type="molecule type" value="Genomic_DNA"/>
</dbReference>
<accession>A0A7R9KPH9</accession>
<evidence type="ECO:0000313" key="2">
    <source>
        <dbReference type="Proteomes" id="UP000759131"/>
    </source>
</evidence>
<dbReference type="SUPFAM" id="SSF53756">
    <property type="entry name" value="UDP-Glycosyltransferase/glycogen phosphorylase"/>
    <property type="match status" value="1"/>
</dbReference>
<sequence length="188" mass="20754">MAFVYNIMSRSLKALFVPIGDVGHINTCIGAAQPLIRAGHAVAFLVDSYWEGKLREFGIEECILNTQTTAHTENVVKNVAISLLNSGEVGPNTSIQKVSGNYQSVLLDKIIARDEHLVTLLPNLKPDVIFGELYRPIPAIELSGIPCVLISVVNPAAIFDYRHIYLLEDSVLECKNDKPHKKDFLVTL</sequence>
<reference evidence="1" key="1">
    <citation type="submission" date="2020-11" db="EMBL/GenBank/DDBJ databases">
        <authorList>
            <person name="Tran Van P."/>
        </authorList>
    </citation>
    <scope>NUCLEOTIDE SEQUENCE</scope>
</reference>
<dbReference type="EMBL" id="CAJPIZ010004315">
    <property type="protein sequence ID" value="CAG2107401.1"/>
    <property type="molecule type" value="Genomic_DNA"/>
</dbReference>
<name>A0A7R9KPH9_9ACAR</name>
<keyword evidence="2" id="KW-1185">Reference proteome</keyword>
<protein>
    <submittedName>
        <fullName evidence="1">Uncharacterized protein</fullName>
    </submittedName>
</protein>
<organism evidence="1">
    <name type="scientific">Medioppia subpectinata</name>
    <dbReference type="NCBI Taxonomy" id="1979941"/>
    <lineage>
        <taxon>Eukaryota</taxon>
        <taxon>Metazoa</taxon>
        <taxon>Ecdysozoa</taxon>
        <taxon>Arthropoda</taxon>
        <taxon>Chelicerata</taxon>
        <taxon>Arachnida</taxon>
        <taxon>Acari</taxon>
        <taxon>Acariformes</taxon>
        <taxon>Sarcoptiformes</taxon>
        <taxon>Oribatida</taxon>
        <taxon>Brachypylina</taxon>
        <taxon>Oppioidea</taxon>
        <taxon>Oppiidae</taxon>
        <taxon>Medioppia</taxon>
    </lineage>
</organism>
<proteinExistence type="predicted"/>
<dbReference type="Gene3D" id="3.40.50.2000">
    <property type="entry name" value="Glycogen Phosphorylase B"/>
    <property type="match status" value="1"/>
</dbReference>